<reference evidence="1" key="1">
    <citation type="submission" date="2021-05" db="EMBL/GenBank/DDBJ databases">
        <authorList>
            <person name="Scholz U."/>
            <person name="Mascher M."/>
            <person name="Fiebig A."/>
        </authorList>
    </citation>
    <scope>NUCLEOTIDE SEQUENCE [LARGE SCALE GENOMIC DNA]</scope>
</reference>
<accession>A0ACD5XDK1</accession>
<organism evidence="1 2">
    <name type="scientific">Avena sativa</name>
    <name type="common">Oat</name>
    <dbReference type="NCBI Taxonomy" id="4498"/>
    <lineage>
        <taxon>Eukaryota</taxon>
        <taxon>Viridiplantae</taxon>
        <taxon>Streptophyta</taxon>
        <taxon>Embryophyta</taxon>
        <taxon>Tracheophyta</taxon>
        <taxon>Spermatophyta</taxon>
        <taxon>Magnoliopsida</taxon>
        <taxon>Liliopsida</taxon>
        <taxon>Poales</taxon>
        <taxon>Poaceae</taxon>
        <taxon>BOP clade</taxon>
        <taxon>Pooideae</taxon>
        <taxon>Poodae</taxon>
        <taxon>Poeae</taxon>
        <taxon>Poeae Chloroplast Group 1 (Aveneae type)</taxon>
        <taxon>Aveninae</taxon>
        <taxon>Avena</taxon>
    </lineage>
</organism>
<protein>
    <submittedName>
        <fullName evidence="1">Uncharacterized protein</fullName>
    </submittedName>
</protein>
<reference evidence="1" key="2">
    <citation type="submission" date="2025-09" db="UniProtKB">
        <authorList>
            <consortium name="EnsemblPlants"/>
        </authorList>
    </citation>
    <scope>IDENTIFICATION</scope>
</reference>
<evidence type="ECO:0000313" key="1">
    <source>
        <dbReference type="EnsemblPlants" id="AVESA.00010b.r2.4DG0777870.1.CDS"/>
    </source>
</evidence>
<sequence>MALPRSEEEDSIPVMIRVKAPRYDYGCRSLIDLVLVLDITGTMAGGENLSQIKQGALFVLRNLQAQDRLSVVALHNNCTHLLFPLTYLSDEDGKKAWARTKIEEWPSFAADVDIIHAPVLETVYQILAQRRYHDDRLARIMVLTDGVEGKAAITTKGDYPTYTFGLGPEHDRWKAYGVASQGHGTYSFDSTTDLKSIGAAMALCIGGLTSIAAEHVEISIRSEQPAGVRISRITSGAYPNQVKENGTFGSIIVDDIYSSEEKNFLVYVNVPRDDAAGGFFRWTTKTKLLTVEANYYCPVSESFVCLDDPVEVSVERKGQTQASSQAVEVAGEVTRARVLEEVAKIAADGRTDSGGFSLAAVRRTIEDTPEAKAAKDTWEGLSRDLDSMEDAETGIPFMLSWLTSHQWQRAAMPGSMSKQSLLMNFRTTRMNNLIDSVDLAPLDIHAHT</sequence>
<dbReference type="EnsemblPlants" id="AVESA.00010b.r2.4DG0777870.1">
    <property type="protein sequence ID" value="AVESA.00010b.r2.4DG0777870.1.CDS"/>
    <property type="gene ID" value="AVESA.00010b.r2.4DG0777870"/>
</dbReference>
<name>A0ACD5XDK1_AVESA</name>
<dbReference type="Proteomes" id="UP001732700">
    <property type="component" value="Chromosome 4D"/>
</dbReference>
<proteinExistence type="predicted"/>
<evidence type="ECO:0000313" key="2">
    <source>
        <dbReference type="Proteomes" id="UP001732700"/>
    </source>
</evidence>
<keyword evidence="2" id="KW-1185">Reference proteome</keyword>